<reference evidence="2 3" key="1">
    <citation type="journal article" date="2010" name="Stand. Genomic Sci.">
        <title>Complete genome sequence of Cellulophaga algicola type strain (IC166).</title>
        <authorList>
            <person name="Abt B."/>
            <person name="Lu M."/>
            <person name="Misra M."/>
            <person name="Han C."/>
            <person name="Nolan M."/>
            <person name="Lucas S."/>
            <person name="Hammon N."/>
            <person name="Deshpande S."/>
            <person name="Cheng J.F."/>
            <person name="Tapia R."/>
            <person name="Goodwin L."/>
            <person name="Pitluck S."/>
            <person name="Liolios K."/>
            <person name="Pagani I."/>
            <person name="Ivanova N."/>
            <person name="Mavromatis K."/>
            <person name="Ovchinikova G."/>
            <person name="Pati A."/>
            <person name="Chen A."/>
            <person name="Palaniappan K."/>
            <person name="Land M."/>
            <person name="Hauser L."/>
            <person name="Chang Y.J."/>
            <person name="Jeffries C.D."/>
            <person name="Detter J.C."/>
            <person name="Brambilla E."/>
            <person name="Rohde M."/>
            <person name="Tindall B.J."/>
            <person name="Goker M."/>
            <person name="Woyke T."/>
            <person name="Bristow J."/>
            <person name="Eisen J.A."/>
            <person name="Markowitz V."/>
            <person name="Hugenholtz P."/>
            <person name="Kyrpides N.C."/>
            <person name="Klenk H.P."/>
            <person name="Lapidus A."/>
        </authorList>
    </citation>
    <scope>NUCLEOTIDE SEQUENCE [LARGE SCALE GENOMIC DNA]</scope>
    <source>
        <strain evidence="3">DSM 14237 / IC166 / ACAM 630</strain>
    </source>
</reference>
<name>E6XBY8_CELAD</name>
<organism evidence="2 3">
    <name type="scientific">Cellulophaga algicola (strain DSM 14237 / IC166 / ACAM 630)</name>
    <dbReference type="NCBI Taxonomy" id="688270"/>
    <lineage>
        <taxon>Bacteria</taxon>
        <taxon>Pseudomonadati</taxon>
        <taxon>Bacteroidota</taxon>
        <taxon>Flavobacteriia</taxon>
        <taxon>Flavobacteriales</taxon>
        <taxon>Flavobacteriaceae</taxon>
        <taxon>Cellulophaga</taxon>
    </lineage>
</organism>
<dbReference type="RefSeq" id="WP_013550471.1">
    <property type="nucleotide sequence ID" value="NC_014934.1"/>
</dbReference>
<dbReference type="OrthoDB" id="1431968at2"/>
<proteinExistence type="predicted"/>
<evidence type="ECO:0000256" key="1">
    <source>
        <dbReference type="SAM" id="Phobius"/>
    </source>
</evidence>
<feature type="transmembrane region" description="Helical" evidence="1">
    <location>
        <begin position="69"/>
        <end position="88"/>
    </location>
</feature>
<keyword evidence="1" id="KW-0812">Transmembrane</keyword>
<dbReference type="Proteomes" id="UP000008634">
    <property type="component" value="Chromosome"/>
</dbReference>
<dbReference type="KEGG" id="cao:Celal_1688"/>
<protein>
    <submittedName>
        <fullName evidence="2">Uncharacterized protein</fullName>
    </submittedName>
</protein>
<keyword evidence="3" id="KW-1185">Reference proteome</keyword>
<evidence type="ECO:0000313" key="3">
    <source>
        <dbReference type="Proteomes" id="UP000008634"/>
    </source>
</evidence>
<keyword evidence="1" id="KW-1133">Transmembrane helix</keyword>
<accession>E6XBY8</accession>
<dbReference type="eggNOG" id="ENOG502ZHKS">
    <property type="taxonomic scope" value="Bacteria"/>
</dbReference>
<gene>
    <name evidence="2" type="ordered locus">Celal_1688</name>
</gene>
<dbReference type="EMBL" id="CP002453">
    <property type="protein sequence ID" value="ADV48990.1"/>
    <property type="molecule type" value="Genomic_DNA"/>
</dbReference>
<sequence>MGKLDINFEKKNTHSSYPKKRKKNEFWAGYLALSIQEYPLPSNDINKNKNFIATDEFIRRKNSKLAGPLIFGISSLIFVIRSVLIFFSDFEWTIYESITFILSLSVMILSAAYYLTVPEKQIILDRKNGLVSFPAFSYGKPYTMKIINIRVGYGGGASGSPNRDKFIIIKPNKLENGYTPSLGGNYNQELSFILWYTDKNRPLPLGDAFDDYRKKDYKRRKEDGFPPPLFRTYVPTDEFKDKWQEEREKHWKDIISTNQNGDITHQLWQSGENIALHGEWKEVVPQ</sequence>
<keyword evidence="1" id="KW-0472">Membrane</keyword>
<dbReference type="HOGENOM" id="CLU_083557_0_0_10"/>
<dbReference type="AlphaFoldDB" id="E6XBY8"/>
<evidence type="ECO:0000313" key="2">
    <source>
        <dbReference type="EMBL" id="ADV48990.1"/>
    </source>
</evidence>
<feature type="transmembrane region" description="Helical" evidence="1">
    <location>
        <begin position="94"/>
        <end position="117"/>
    </location>
</feature>